<dbReference type="EMBL" id="JARJLM010000713">
    <property type="protein sequence ID" value="MDF3839822.1"/>
    <property type="molecule type" value="Genomic_DNA"/>
</dbReference>
<dbReference type="RefSeq" id="WP_276269418.1">
    <property type="nucleotide sequence ID" value="NZ_JARJLM010000713.1"/>
</dbReference>
<evidence type="ECO:0000256" key="1">
    <source>
        <dbReference type="SAM" id="SignalP"/>
    </source>
</evidence>
<evidence type="ECO:0000313" key="3">
    <source>
        <dbReference type="EMBL" id="MDF3839822.1"/>
    </source>
</evidence>
<evidence type="ECO:0000259" key="2">
    <source>
        <dbReference type="Pfam" id="PF03572"/>
    </source>
</evidence>
<dbReference type="Gene3D" id="3.90.226.10">
    <property type="entry name" value="2-enoyl-CoA Hydratase, Chain A, domain 1"/>
    <property type="match status" value="1"/>
</dbReference>
<dbReference type="SUPFAM" id="SSF52096">
    <property type="entry name" value="ClpP/crotonase"/>
    <property type="match status" value="1"/>
</dbReference>
<accession>A0ABT6B4K9</accession>
<feature type="chain" id="PRO_5045407744" evidence="1">
    <location>
        <begin position="21"/>
        <end position="505"/>
    </location>
</feature>
<comment type="caution">
    <text evidence="3">The sequence shown here is derived from an EMBL/GenBank/DDBJ whole genome shotgun (WGS) entry which is preliminary data.</text>
</comment>
<protein>
    <submittedName>
        <fullName evidence="3">S41 family peptidase</fullName>
    </submittedName>
</protein>
<dbReference type="PROSITE" id="PS51257">
    <property type="entry name" value="PROKAR_LIPOPROTEIN"/>
    <property type="match status" value="1"/>
</dbReference>
<name>A0ABT6B4K9_9BURK</name>
<evidence type="ECO:0000313" key="4">
    <source>
        <dbReference type="Proteomes" id="UP001216674"/>
    </source>
</evidence>
<dbReference type="Proteomes" id="UP001216674">
    <property type="component" value="Unassembled WGS sequence"/>
</dbReference>
<dbReference type="InterPro" id="IPR029045">
    <property type="entry name" value="ClpP/crotonase-like_dom_sf"/>
</dbReference>
<feature type="domain" description="Tail specific protease" evidence="2">
    <location>
        <begin position="257"/>
        <end position="442"/>
    </location>
</feature>
<dbReference type="InterPro" id="IPR005151">
    <property type="entry name" value="Tail-specific_protease"/>
</dbReference>
<keyword evidence="1" id="KW-0732">Signal</keyword>
<sequence length="505" mass="56099">MVRPLVILLSSFFWVLSCHADTATNLGAQKKDHSSTDINWSKSAVQDITRAHEIIGEGHPGVLDPTDHGFQQWFKQGYDEAIALALRADSEGKALAALRFYITGYRDGHLVVWKEGQVSESPRWAGWIVQRRNGKYRVAARAPDWPVDVPEVGDELLSCDGQRIDDLLVEKVAPFVDRRVGLEGSLSRLALHLTSEPHYETLWEPLRLKHCEVRSSSGKIRQFLLKWQPFTEAFQAMTRPAMPRQGIKQLRQGIHWIHATDFTLSSSKDIASFERLMNKVRGLGEADAVVLDIRGNNGGRTLVGYQVLSALFKDAIKRTPSSEQVESKAYWRVSATAREALEAHKTELTQTEGPASLTYRLLDTLLSRMNEAASLGQTFIEQMDVPLDELAEPGRPFAGKLVLVAGSNCASACLDFVDMVLSIPGAVHVGSVTSADTRYSDIADVSLPSTAKMWIPLKVWRNRNRGDNEPYVPKFTFDGDLNDTAAVQAWVVNSILPAVKNVSIK</sequence>
<dbReference type="Pfam" id="PF03572">
    <property type="entry name" value="Peptidase_S41"/>
    <property type="match status" value="1"/>
</dbReference>
<organism evidence="3 4">
    <name type="scientific">Cupriavidus basilensis</name>
    <dbReference type="NCBI Taxonomy" id="68895"/>
    <lineage>
        <taxon>Bacteria</taxon>
        <taxon>Pseudomonadati</taxon>
        <taxon>Pseudomonadota</taxon>
        <taxon>Betaproteobacteria</taxon>
        <taxon>Burkholderiales</taxon>
        <taxon>Burkholderiaceae</taxon>
        <taxon>Cupriavidus</taxon>
    </lineage>
</organism>
<keyword evidence="4" id="KW-1185">Reference proteome</keyword>
<reference evidence="3 4" key="1">
    <citation type="submission" date="2023-03" db="EMBL/GenBank/DDBJ databases">
        <title>Draft assemblies of triclosan tolerant bacteria isolated from returned activated sludge.</title>
        <authorList>
            <person name="Van Hamelsveld S."/>
        </authorList>
    </citation>
    <scope>NUCLEOTIDE SEQUENCE [LARGE SCALE GENOMIC DNA]</scope>
    <source>
        <strain evidence="3 4">GW210010_S58</strain>
    </source>
</reference>
<gene>
    <name evidence="3" type="ORF">P3W85_43840</name>
</gene>
<feature type="signal peptide" evidence="1">
    <location>
        <begin position="1"/>
        <end position="20"/>
    </location>
</feature>
<proteinExistence type="predicted"/>